<dbReference type="Proteomes" id="UP000273083">
    <property type="component" value="Unassembled WGS sequence"/>
</dbReference>
<proteinExistence type="predicted"/>
<evidence type="ECO:0000313" key="1">
    <source>
        <dbReference type="EMBL" id="ROR29117.1"/>
    </source>
</evidence>
<dbReference type="InterPro" id="IPR036593">
    <property type="entry name" value="CPE0013-like_sf"/>
</dbReference>
<dbReference type="RefSeq" id="WP_123608578.1">
    <property type="nucleotide sequence ID" value="NZ_RJVG01000003.1"/>
</dbReference>
<dbReference type="AlphaFoldDB" id="A0A3N1XW13"/>
<dbReference type="SUPFAM" id="SSF160148">
    <property type="entry name" value="CPE0013-like"/>
    <property type="match status" value="1"/>
</dbReference>
<sequence length="123" mass="13456">MEEKKEITCIGCPIGCMLEVTLEYNEVKDVKGYTCLKGKTYAIKECTNPTRILTSTVKVKNGTTNMVSVKTIQDIPKDKIKECMDEIKGLAVKAPIHAGDIIVSNVAGTMVDIIATKDVPEHL</sequence>
<evidence type="ECO:0000313" key="2">
    <source>
        <dbReference type="Proteomes" id="UP000273083"/>
    </source>
</evidence>
<dbReference type="PANTHER" id="PTHR39450">
    <property type="entry name" value="MOLYBDOPTERIN OXIDOREDUCTASE, 4FE-4S CLUSTER-BINDING SUBUNIT"/>
    <property type="match status" value="1"/>
</dbReference>
<dbReference type="Gene3D" id="3.10.530.10">
    <property type="entry name" value="CPE0013-like"/>
    <property type="match status" value="1"/>
</dbReference>
<dbReference type="Pfam" id="PF07892">
    <property type="entry name" value="DUF1667"/>
    <property type="match status" value="1"/>
</dbReference>
<protein>
    <submittedName>
        <fullName evidence="1">CxxC motif-containing protein</fullName>
    </submittedName>
</protein>
<comment type="caution">
    <text evidence="1">The sequence shown here is derived from an EMBL/GenBank/DDBJ whole genome shotgun (WGS) entry which is preliminary data.</text>
</comment>
<gene>
    <name evidence="1" type="ORF">EDD66_10352</name>
</gene>
<accession>A0A3N1XW13</accession>
<dbReference type="InterPro" id="IPR012460">
    <property type="entry name" value="DUF1667"/>
</dbReference>
<dbReference type="EMBL" id="RJVG01000003">
    <property type="protein sequence ID" value="ROR29117.1"/>
    <property type="molecule type" value="Genomic_DNA"/>
</dbReference>
<name>A0A3N1XW13_9FIRM</name>
<keyword evidence="2" id="KW-1185">Reference proteome</keyword>
<dbReference type="OrthoDB" id="9811531at2"/>
<organism evidence="1 2">
    <name type="scientific">Mobilisporobacter senegalensis</name>
    <dbReference type="NCBI Taxonomy" id="1329262"/>
    <lineage>
        <taxon>Bacteria</taxon>
        <taxon>Bacillati</taxon>
        <taxon>Bacillota</taxon>
        <taxon>Clostridia</taxon>
        <taxon>Lachnospirales</taxon>
        <taxon>Lachnospiraceae</taxon>
        <taxon>Mobilisporobacter</taxon>
    </lineage>
</organism>
<dbReference type="PANTHER" id="PTHR39450:SF1">
    <property type="entry name" value="DUF1667 DOMAIN-CONTAINING PROTEIN"/>
    <property type="match status" value="1"/>
</dbReference>
<reference evidence="1 2" key="1">
    <citation type="submission" date="2018-11" db="EMBL/GenBank/DDBJ databases">
        <title>Genomic Encyclopedia of Type Strains, Phase IV (KMG-IV): sequencing the most valuable type-strain genomes for metagenomic binning, comparative biology and taxonomic classification.</title>
        <authorList>
            <person name="Goeker M."/>
        </authorList>
    </citation>
    <scope>NUCLEOTIDE SEQUENCE [LARGE SCALE GENOMIC DNA]</scope>
    <source>
        <strain evidence="1 2">DSM 26537</strain>
    </source>
</reference>